<accession>A0A258HJ22</accession>
<proteinExistence type="predicted"/>
<dbReference type="AlphaFoldDB" id="A0A258HJ22"/>
<dbReference type="Proteomes" id="UP000216147">
    <property type="component" value="Unassembled WGS sequence"/>
</dbReference>
<evidence type="ECO:0000313" key="2">
    <source>
        <dbReference type="Proteomes" id="UP000216147"/>
    </source>
</evidence>
<evidence type="ECO:0008006" key="3">
    <source>
        <dbReference type="Google" id="ProtNLM"/>
    </source>
</evidence>
<sequence>MAEIRNQVLEGRQLLDGNSFIDCEFRNAQLVFKGVEQPGFANCKFTQSRFVFEDHAAVTVNLLRGMLRPETGMRSFVTGMMPEIGV</sequence>
<evidence type="ECO:0000313" key="1">
    <source>
        <dbReference type="EMBL" id="OYX56896.1"/>
    </source>
</evidence>
<comment type="caution">
    <text evidence="1">The sequence shown here is derived from an EMBL/GenBank/DDBJ whole genome shotgun (WGS) entry which is preliminary data.</text>
</comment>
<protein>
    <recommendedName>
        <fullName evidence="3">Pentapeptide repeat-containing protein</fullName>
    </recommendedName>
</protein>
<organism evidence="1 2">
    <name type="scientific">Brevundimonas subvibrioides</name>
    <dbReference type="NCBI Taxonomy" id="74313"/>
    <lineage>
        <taxon>Bacteria</taxon>
        <taxon>Pseudomonadati</taxon>
        <taxon>Pseudomonadota</taxon>
        <taxon>Alphaproteobacteria</taxon>
        <taxon>Caulobacterales</taxon>
        <taxon>Caulobacteraceae</taxon>
        <taxon>Brevundimonas</taxon>
    </lineage>
</organism>
<name>A0A258HJ22_9CAUL</name>
<dbReference type="EMBL" id="NCEQ01000007">
    <property type="protein sequence ID" value="OYX56896.1"/>
    <property type="molecule type" value="Genomic_DNA"/>
</dbReference>
<reference evidence="1 2" key="1">
    <citation type="submission" date="2017-03" db="EMBL/GenBank/DDBJ databases">
        <title>Lifting the veil on microbial sulfur biogeochemistry in mining wastewaters.</title>
        <authorList>
            <person name="Kantor R.S."/>
            <person name="Colenbrander Nelson T."/>
            <person name="Marshall S."/>
            <person name="Bennett D."/>
            <person name="Apte S."/>
            <person name="Camacho D."/>
            <person name="Thomas B.C."/>
            <person name="Warren L.A."/>
            <person name="Banfield J.F."/>
        </authorList>
    </citation>
    <scope>NUCLEOTIDE SEQUENCE [LARGE SCALE GENOMIC DNA]</scope>
    <source>
        <strain evidence="1">32-68-21</strain>
    </source>
</reference>
<gene>
    <name evidence="1" type="ORF">B7Y86_09105</name>
</gene>